<dbReference type="Proteomes" id="UP000664277">
    <property type="component" value="Unassembled WGS sequence"/>
</dbReference>
<dbReference type="EMBL" id="JAFLCK010000028">
    <property type="protein sequence ID" value="MBN8661996.1"/>
    <property type="molecule type" value="Genomic_DNA"/>
</dbReference>
<comment type="caution">
    <text evidence="2">The sequence shown here is derived from an EMBL/GenBank/DDBJ whole genome shotgun (WGS) entry which is preliminary data.</text>
</comment>
<keyword evidence="1" id="KW-1133">Transmembrane helix</keyword>
<dbReference type="AlphaFoldDB" id="A0A8J7P9W0"/>
<sequence length="113" mass="12982">MVAFLRWLYILIFSTMVAVTIWSATQENIMAIPPVVLNDVWFKATLVDAYFAFFFFFLWVCHREKSLPVKVLMFFAIAGLGNIAMSLYVLRALFQLKPGDGLNGLFSKQFSKQ</sequence>
<protein>
    <submittedName>
        <fullName evidence="2">DUF1475 family protein</fullName>
    </submittedName>
</protein>
<evidence type="ECO:0000313" key="3">
    <source>
        <dbReference type="Proteomes" id="UP000664277"/>
    </source>
</evidence>
<feature type="transmembrane region" description="Helical" evidence="1">
    <location>
        <begin position="7"/>
        <end position="25"/>
    </location>
</feature>
<reference evidence="2" key="1">
    <citation type="submission" date="2021-02" db="EMBL/GenBank/DDBJ databases">
        <title>Genome-Resolved Metagenomics of a Microbial Community Performing Photosynthetic Biological Nutrient Removal.</title>
        <authorList>
            <person name="Mcdaniel E.A."/>
        </authorList>
    </citation>
    <scope>NUCLEOTIDE SEQUENCE</scope>
    <source>
        <strain evidence="2">UWPOB_OBS1</strain>
    </source>
</reference>
<evidence type="ECO:0000256" key="1">
    <source>
        <dbReference type="SAM" id="Phobius"/>
    </source>
</evidence>
<dbReference type="InterPro" id="IPR009943">
    <property type="entry name" value="DUF1475"/>
</dbReference>
<feature type="transmembrane region" description="Helical" evidence="1">
    <location>
        <begin position="72"/>
        <end position="94"/>
    </location>
</feature>
<feature type="transmembrane region" description="Helical" evidence="1">
    <location>
        <begin position="40"/>
        <end position="60"/>
    </location>
</feature>
<evidence type="ECO:0000313" key="2">
    <source>
        <dbReference type="EMBL" id="MBN8661996.1"/>
    </source>
</evidence>
<proteinExistence type="predicted"/>
<accession>A0A8J7P9W0</accession>
<name>A0A8J7P9W0_9BACT</name>
<gene>
    <name evidence="2" type="ORF">J0M35_16630</name>
</gene>
<organism evidence="2 3">
    <name type="scientific">Candidatus Obscuribacter phosphatis</name>
    <dbReference type="NCBI Taxonomy" id="1906157"/>
    <lineage>
        <taxon>Bacteria</taxon>
        <taxon>Bacillati</taxon>
        <taxon>Candidatus Melainabacteria</taxon>
        <taxon>Candidatus Obscuribacterales</taxon>
        <taxon>Candidatus Obscuribacteraceae</taxon>
        <taxon>Candidatus Obscuribacter</taxon>
    </lineage>
</organism>
<keyword evidence="1" id="KW-0472">Membrane</keyword>
<dbReference type="Pfam" id="PF07343">
    <property type="entry name" value="DUF1475"/>
    <property type="match status" value="1"/>
</dbReference>
<keyword evidence="1" id="KW-0812">Transmembrane</keyword>